<dbReference type="InterPro" id="IPR011990">
    <property type="entry name" value="TPR-like_helical_dom_sf"/>
</dbReference>
<evidence type="ECO:0000313" key="1">
    <source>
        <dbReference type="EMBL" id="CAB4675001.1"/>
    </source>
</evidence>
<organism evidence="1">
    <name type="scientific">freshwater metagenome</name>
    <dbReference type="NCBI Taxonomy" id="449393"/>
    <lineage>
        <taxon>unclassified sequences</taxon>
        <taxon>metagenomes</taxon>
        <taxon>ecological metagenomes</taxon>
    </lineage>
</organism>
<reference evidence="1" key="1">
    <citation type="submission" date="2020-05" db="EMBL/GenBank/DDBJ databases">
        <authorList>
            <person name="Chiriac C."/>
            <person name="Salcher M."/>
            <person name="Ghai R."/>
            <person name="Kavagutti S V."/>
        </authorList>
    </citation>
    <scope>NUCLEOTIDE SEQUENCE</scope>
</reference>
<name>A0A6J6ML83_9ZZZZ</name>
<gene>
    <name evidence="1" type="ORF">UFOPK2342_00709</name>
</gene>
<dbReference type="SUPFAM" id="SSF48452">
    <property type="entry name" value="TPR-like"/>
    <property type="match status" value="1"/>
</dbReference>
<proteinExistence type="predicted"/>
<sequence length="228" mass="25264">MDRPRRAKIFEPDLPDHITGEELDKATLRELSTLQDANATYVARHLIASGLALEEDPELAWKHARAAAHHAGRIAVVREAAGIAAYHAGHYSEALAELRAATRISGDYSTLPIMADCERGLGRPQKAIDLAGSAHAKKLEINEQIELRIVTAGARRDLGEIDAAIVTLTCAQLREESEEWSARIRYAYADLLEMAGREEEALTWFEKAALSDPEDFTDAKERVENLRK</sequence>
<dbReference type="AlphaFoldDB" id="A0A6J6ML83"/>
<protein>
    <submittedName>
        <fullName evidence="1">Unannotated protein</fullName>
    </submittedName>
</protein>
<accession>A0A6J6ML83</accession>
<dbReference type="Gene3D" id="1.25.40.10">
    <property type="entry name" value="Tetratricopeptide repeat domain"/>
    <property type="match status" value="1"/>
</dbReference>
<dbReference type="EMBL" id="CAEZXB010000010">
    <property type="protein sequence ID" value="CAB4675001.1"/>
    <property type="molecule type" value="Genomic_DNA"/>
</dbReference>